<organism evidence="7 8">
    <name type="scientific">Nitratireductor basaltis</name>
    <dbReference type="NCBI Taxonomy" id="472175"/>
    <lineage>
        <taxon>Bacteria</taxon>
        <taxon>Pseudomonadati</taxon>
        <taxon>Pseudomonadota</taxon>
        <taxon>Alphaproteobacteria</taxon>
        <taxon>Hyphomicrobiales</taxon>
        <taxon>Phyllobacteriaceae</taxon>
        <taxon>Nitratireductor</taxon>
    </lineage>
</organism>
<feature type="domain" description="Thioredoxin" evidence="6">
    <location>
        <begin position="69"/>
        <end position="246"/>
    </location>
</feature>
<keyword evidence="8" id="KW-1185">Reference proteome</keyword>
<dbReference type="Pfam" id="PF01323">
    <property type="entry name" value="DSBA"/>
    <property type="match status" value="1"/>
</dbReference>
<dbReference type="RefSeq" id="WP_081871201.1">
    <property type="nucleotide sequence ID" value="NZ_JMQM01000001.1"/>
</dbReference>
<keyword evidence="4" id="KW-0676">Redox-active center</keyword>
<dbReference type="InterPro" id="IPR041205">
    <property type="entry name" value="ScsC_N"/>
</dbReference>
<gene>
    <name evidence="7" type="ORF">EL18_01064</name>
</gene>
<dbReference type="PROSITE" id="PS51352">
    <property type="entry name" value="THIOREDOXIN_2"/>
    <property type="match status" value="1"/>
</dbReference>
<dbReference type="AlphaFoldDB" id="A0A084UAQ0"/>
<dbReference type="Gene3D" id="3.40.30.10">
    <property type="entry name" value="Glutaredoxin"/>
    <property type="match status" value="1"/>
</dbReference>
<dbReference type="PATRIC" id="fig|472175.3.peg.1073"/>
<dbReference type="Pfam" id="PF18312">
    <property type="entry name" value="ScsC_N"/>
    <property type="match status" value="1"/>
</dbReference>
<evidence type="ECO:0000313" key="8">
    <source>
        <dbReference type="Proteomes" id="UP000053675"/>
    </source>
</evidence>
<evidence type="ECO:0000256" key="2">
    <source>
        <dbReference type="ARBA" id="ARBA00023002"/>
    </source>
</evidence>
<dbReference type="Proteomes" id="UP000053675">
    <property type="component" value="Unassembled WGS sequence"/>
</dbReference>
<dbReference type="EMBL" id="JMQM01000001">
    <property type="protein sequence ID" value="KFB10036.1"/>
    <property type="molecule type" value="Genomic_DNA"/>
</dbReference>
<dbReference type="InterPro" id="IPR036249">
    <property type="entry name" value="Thioredoxin-like_sf"/>
</dbReference>
<evidence type="ECO:0000259" key="6">
    <source>
        <dbReference type="PROSITE" id="PS51352"/>
    </source>
</evidence>
<feature type="signal peptide" evidence="5">
    <location>
        <begin position="1"/>
        <end position="23"/>
    </location>
</feature>
<evidence type="ECO:0000256" key="3">
    <source>
        <dbReference type="ARBA" id="ARBA00023157"/>
    </source>
</evidence>
<feature type="chain" id="PRO_5001783104" evidence="5">
    <location>
        <begin position="24"/>
        <end position="246"/>
    </location>
</feature>
<dbReference type="CDD" id="cd03023">
    <property type="entry name" value="DsbA_Com1_like"/>
    <property type="match status" value="1"/>
</dbReference>
<dbReference type="InterPro" id="IPR001853">
    <property type="entry name" value="DSBA-like_thioredoxin_dom"/>
</dbReference>
<proteinExistence type="predicted"/>
<evidence type="ECO:0000256" key="1">
    <source>
        <dbReference type="ARBA" id="ARBA00022729"/>
    </source>
</evidence>
<dbReference type="SUPFAM" id="SSF52833">
    <property type="entry name" value="Thioredoxin-like"/>
    <property type="match status" value="1"/>
</dbReference>
<comment type="caution">
    <text evidence="7">The sequence shown here is derived from an EMBL/GenBank/DDBJ whole genome shotgun (WGS) entry which is preliminary data.</text>
</comment>
<reference evidence="7 8" key="1">
    <citation type="submission" date="2014-05" db="EMBL/GenBank/DDBJ databases">
        <title>Draft Genome Sequence of Nitratireductor basaltis Strain UMTGB225, A Marine Bacterium Isolated from Green Barrel Tunicate.</title>
        <authorList>
            <person name="Gan H.Y."/>
        </authorList>
    </citation>
    <scope>NUCLEOTIDE SEQUENCE [LARGE SCALE GENOMIC DNA]</scope>
    <source>
        <strain evidence="7 8">UMTGB225</strain>
    </source>
</reference>
<accession>A0A084UAQ0</accession>
<dbReference type="STRING" id="472175.EL18_01064"/>
<evidence type="ECO:0000256" key="4">
    <source>
        <dbReference type="ARBA" id="ARBA00023284"/>
    </source>
</evidence>
<evidence type="ECO:0000313" key="7">
    <source>
        <dbReference type="EMBL" id="KFB10036.1"/>
    </source>
</evidence>
<dbReference type="PANTHER" id="PTHR13887">
    <property type="entry name" value="GLUTATHIONE S-TRANSFERASE KAPPA"/>
    <property type="match status" value="1"/>
</dbReference>
<name>A0A084UAQ0_9HYPH</name>
<dbReference type="PANTHER" id="PTHR13887:SF14">
    <property type="entry name" value="DISULFIDE BOND FORMATION PROTEIN D"/>
    <property type="match status" value="1"/>
</dbReference>
<protein>
    <submittedName>
        <fullName evidence="7">DSBA oxidoreductase</fullName>
    </submittedName>
</protein>
<sequence length="246" mass="27211">MTRHLITFGTCALLALSTANTFAQDKKPETREDVETIVREYLLENPEILLEMQTVLEQRQQEQQAAAQSQIIEEASSRLFESSYDGVIGNPDASVTVVEFFDYNCGYCKRALADMEAIVAENDDVKFVLKEFPILGPDSQRAHVVSMAFQKLKPEAYEEFHSRLLGLDARADEAAAMTIAKDLGGDEDEIREAMKDPKIMASFSDTFELANALQITGTPSYVVGTEVVFGALGKDVLAEKIEQAAQ</sequence>
<dbReference type="InterPro" id="IPR013766">
    <property type="entry name" value="Thioredoxin_domain"/>
</dbReference>
<dbReference type="GO" id="GO:0016491">
    <property type="term" value="F:oxidoreductase activity"/>
    <property type="evidence" value="ECO:0007669"/>
    <property type="project" value="UniProtKB-KW"/>
</dbReference>
<dbReference type="OrthoDB" id="9780147at2"/>
<dbReference type="eggNOG" id="COG1651">
    <property type="taxonomic scope" value="Bacteria"/>
</dbReference>
<keyword evidence="1 5" id="KW-0732">Signal</keyword>
<evidence type="ECO:0000256" key="5">
    <source>
        <dbReference type="SAM" id="SignalP"/>
    </source>
</evidence>
<keyword evidence="2" id="KW-0560">Oxidoreductase</keyword>
<keyword evidence="3" id="KW-1015">Disulfide bond</keyword>